<dbReference type="Proteomes" id="UP000292003">
    <property type="component" value="Unassembled WGS sequence"/>
</dbReference>
<evidence type="ECO:0000313" key="2">
    <source>
        <dbReference type="Proteomes" id="UP000292003"/>
    </source>
</evidence>
<protein>
    <submittedName>
        <fullName evidence="1">Uncharacterized protein</fullName>
    </submittedName>
</protein>
<sequence>MPEYADWAGYFRRRGFCGVQPLGQGMEGAVFQLDETAVHKGQSISIERRLDGRSLLSAMESGAAGVVGFPAELLLRYRAAYAIAGANSYGADGTDGHFAWCVANLERADIAEALGL</sequence>
<dbReference type="RefSeq" id="WP_130473225.1">
    <property type="nucleotide sequence ID" value="NZ_SFCC01000001.1"/>
</dbReference>
<proteinExistence type="predicted"/>
<gene>
    <name evidence="1" type="ORF">EWH70_00720</name>
</gene>
<dbReference type="AlphaFoldDB" id="A0A4V2EMM8"/>
<dbReference type="OrthoDB" id="4020008at2"/>
<dbReference type="EMBL" id="SFCC01000001">
    <property type="protein sequence ID" value="RZQ65655.1"/>
    <property type="molecule type" value="Genomic_DNA"/>
</dbReference>
<name>A0A4V2EMM8_9PSEU</name>
<evidence type="ECO:0000313" key="1">
    <source>
        <dbReference type="EMBL" id="RZQ65655.1"/>
    </source>
</evidence>
<reference evidence="1 2" key="1">
    <citation type="submission" date="2019-02" db="EMBL/GenBank/DDBJ databases">
        <title>Draft genome sequence of Amycolatopsis sp. 8-3EHSu isolated from roots of Suaeda maritima.</title>
        <authorList>
            <person name="Duangmal K."/>
            <person name="Chantavorakit T."/>
        </authorList>
    </citation>
    <scope>NUCLEOTIDE SEQUENCE [LARGE SCALE GENOMIC DNA]</scope>
    <source>
        <strain evidence="1 2">8-3EHSu</strain>
    </source>
</reference>
<accession>A0A4V2EMM8</accession>
<comment type="caution">
    <text evidence="1">The sequence shown here is derived from an EMBL/GenBank/DDBJ whole genome shotgun (WGS) entry which is preliminary data.</text>
</comment>
<keyword evidence="2" id="KW-1185">Reference proteome</keyword>
<organism evidence="1 2">
    <name type="scientific">Amycolatopsis suaedae</name>
    <dbReference type="NCBI Taxonomy" id="2510978"/>
    <lineage>
        <taxon>Bacteria</taxon>
        <taxon>Bacillati</taxon>
        <taxon>Actinomycetota</taxon>
        <taxon>Actinomycetes</taxon>
        <taxon>Pseudonocardiales</taxon>
        <taxon>Pseudonocardiaceae</taxon>
        <taxon>Amycolatopsis</taxon>
    </lineage>
</organism>